<organism evidence="2 3">
    <name type="scientific">Clostridium fessum</name>
    <dbReference type="NCBI Taxonomy" id="2126740"/>
    <lineage>
        <taxon>Bacteria</taxon>
        <taxon>Bacillati</taxon>
        <taxon>Bacillota</taxon>
        <taxon>Clostridia</taxon>
        <taxon>Eubacteriales</taxon>
        <taxon>Clostridiaceae</taxon>
        <taxon>Clostridium</taxon>
    </lineage>
</organism>
<dbReference type="InterPro" id="IPR043129">
    <property type="entry name" value="ATPase_NBD"/>
</dbReference>
<sequence>MKELKSIKIIAVDHGYGNIKTANTVTPTGITAYDTEPIFSGNILEYNGTYYRIGEGHKEFIPDKAMDEDYYLLTLMAVARELNAYGIREADVHLAAGLPLTWVRKQREDFRTYLLRNEYVSFHFNGKEYKLHFVGCSLFPQGYPAIVSRLGDFKGTNLLADIGNGTMNILYINNKKAVESRCWTEKFGVNQCMIAAKNAVLDSFGVKIEEVTIEQVLRYGTADIGKPYLDCITAIAKRYVADIFATLRRYEYNPELMRLYIVGGGGCLVRNFGQYDETRVTILDDICATAKGYEYLAHASLRRKE</sequence>
<gene>
    <name evidence="2" type="ORF">C7U56_03090</name>
</gene>
<dbReference type="InterPro" id="IPR040607">
    <property type="entry name" value="ALP_N"/>
</dbReference>
<evidence type="ECO:0000313" key="3">
    <source>
        <dbReference type="Proteomes" id="UP000241048"/>
    </source>
</evidence>
<dbReference type="AlphaFoldDB" id="A0A2T3FUH8"/>
<accession>A0A2T3FUH8</accession>
<dbReference type="Gene3D" id="3.30.420.40">
    <property type="match status" value="2"/>
</dbReference>
<dbReference type="Proteomes" id="UP000241048">
    <property type="component" value="Unassembled WGS sequence"/>
</dbReference>
<dbReference type="Pfam" id="PF17989">
    <property type="entry name" value="ALP_N"/>
    <property type="match status" value="1"/>
</dbReference>
<evidence type="ECO:0000259" key="1">
    <source>
        <dbReference type="Pfam" id="PF17989"/>
    </source>
</evidence>
<protein>
    <submittedName>
        <fullName evidence="2">Plasmid segregation actin-type ATPase ParM</fullName>
    </submittedName>
</protein>
<evidence type="ECO:0000313" key="2">
    <source>
        <dbReference type="EMBL" id="PST38923.1"/>
    </source>
</evidence>
<dbReference type="CDD" id="cd10227">
    <property type="entry name" value="ASKHA_NBD_ParM-like"/>
    <property type="match status" value="1"/>
</dbReference>
<dbReference type="EMBL" id="PYLO01000001">
    <property type="protein sequence ID" value="PST38923.1"/>
    <property type="molecule type" value="Genomic_DNA"/>
</dbReference>
<proteinExistence type="predicted"/>
<feature type="domain" description="Actin-like protein N-terminal" evidence="1">
    <location>
        <begin position="11"/>
        <end position="143"/>
    </location>
</feature>
<keyword evidence="3" id="KW-1185">Reference proteome</keyword>
<name>A0A2T3FUH8_9CLOT</name>
<comment type="caution">
    <text evidence="2">The sequence shown here is derived from an EMBL/GenBank/DDBJ whole genome shotgun (WGS) entry which is preliminary data.</text>
</comment>
<dbReference type="SUPFAM" id="SSF53067">
    <property type="entry name" value="Actin-like ATPase domain"/>
    <property type="match status" value="2"/>
</dbReference>
<reference evidence="2 3" key="1">
    <citation type="submission" date="2018-03" db="EMBL/GenBank/DDBJ databases">
        <title>Lachnoclostridium SNUG30386 gen.nov., sp.nov., isolated from human faeces.</title>
        <authorList>
            <person name="Seo B."/>
            <person name="Jeon K."/>
            <person name="Ko G."/>
        </authorList>
    </citation>
    <scope>NUCLEOTIDE SEQUENCE [LARGE SCALE GENOMIC DNA]</scope>
    <source>
        <strain evidence="2 3">SNUG30386</strain>
    </source>
</reference>
<dbReference type="RefSeq" id="WP_107000088.1">
    <property type="nucleotide sequence ID" value="NZ_JAQDSE010000007.1"/>
</dbReference>